<organism evidence="3 4">
    <name type="scientific">Azospira oryzae</name>
    <dbReference type="NCBI Taxonomy" id="146939"/>
    <lineage>
        <taxon>Bacteria</taxon>
        <taxon>Pseudomonadati</taxon>
        <taxon>Pseudomonadota</taxon>
        <taxon>Betaproteobacteria</taxon>
        <taxon>Rhodocyclales</taxon>
        <taxon>Rhodocyclaceae</taxon>
        <taxon>Azospira</taxon>
    </lineage>
</organism>
<dbReference type="Gene3D" id="3.55.50.30">
    <property type="match status" value="1"/>
</dbReference>
<dbReference type="EMBL" id="SHKM01000002">
    <property type="protein sequence ID" value="RZT76630.1"/>
    <property type="molecule type" value="Genomic_DNA"/>
</dbReference>
<dbReference type="PANTHER" id="PTHR30273:SF2">
    <property type="entry name" value="PROTEIN FECR"/>
    <property type="match status" value="1"/>
</dbReference>
<dbReference type="InterPro" id="IPR006860">
    <property type="entry name" value="FecR"/>
</dbReference>
<dbReference type="Pfam" id="PF16220">
    <property type="entry name" value="DUF4880"/>
    <property type="match status" value="1"/>
</dbReference>
<accession>A0ABY0IN37</accession>
<evidence type="ECO:0000313" key="3">
    <source>
        <dbReference type="EMBL" id="RZT76630.1"/>
    </source>
</evidence>
<comment type="caution">
    <text evidence="3">The sequence shown here is derived from an EMBL/GenBank/DDBJ whole genome shotgun (WGS) entry which is preliminary data.</text>
</comment>
<dbReference type="InterPro" id="IPR032623">
    <property type="entry name" value="FecR_N"/>
</dbReference>
<keyword evidence="4" id="KW-1185">Reference proteome</keyword>
<sequence>MSACGTPPEDQPLPAVLEQAAGWLLRLQRPECSAAEQRRFEAWLAADPRHSREYARFQELWRQLDGLKPRRRSRRQSLAAGLAGLACCGALLGLPAMERQECLQTAVGEMRSELLADGSRLDLNADTVLRIQYSQHQRRLFLERGEARFVVAADARPFSVQAGAATLRDIGTTFAVSRERQSLAVRVLEGRVEAHLGAAPVAIGGGQQWQHGPQGSSAVQPVAPGQVAPWLDGRWIFQATPLAQALAQVNRQHERPVLLQDPSLAELRISGSFRMADREGLLDALLLLYPLAREEGRDRTYLLRRGGAE</sequence>
<feature type="domain" description="FecR N-terminal" evidence="2">
    <location>
        <begin position="18"/>
        <end position="60"/>
    </location>
</feature>
<evidence type="ECO:0000259" key="1">
    <source>
        <dbReference type="Pfam" id="PF04773"/>
    </source>
</evidence>
<protein>
    <submittedName>
        <fullName evidence="3">FecR family protein</fullName>
    </submittedName>
</protein>
<feature type="domain" description="FecR protein" evidence="1">
    <location>
        <begin position="103"/>
        <end position="193"/>
    </location>
</feature>
<dbReference type="Pfam" id="PF04773">
    <property type="entry name" value="FecR"/>
    <property type="match status" value="1"/>
</dbReference>
<evidence type="ECO:0000313" key="4">
    <source>
        <dbReference type="Proteomes" id="UP000292136"/>
    </source>
</evidence>
<dbReference type="Gene3D" id="2.60.120.1440">
    <property type="match status" value="1"/>
</dbReference>
<name>A0ABY0IN37_9RHOO</name>
<gene>
    <name evidence="3" type="ORF">EV678_2509</name>
</gene>
<reference evidence="3 4" key="1">
    <citation type="submission" date="2019-02" db="EMBL/GenBank/DDBJ databases">
        <title>Genomic Encyclopedia of Type Strains, Phase IV (KMG-IV): sequencing the most valuable type-strain genomes for metagenomic binning, comparative biology and taxonomic classification.</title>
        <authorList>
            <person name="Goeker M."/>
        </authorList>
    </citation>
    <scope>NUCLEOTIDE SEQUENCE [LARGE SCALE GENOMIC DNA]</scope>
    <source>
        <strain evidence="3 4">DSM 21223</strain>
    </source>
</reference>
<dbReference type="InterPro" id="IPR012373">
    <property type="entry name" value="Ferrdict_sens_TM"/>
</dbReference>
<dbReference type="PIRSF" id="PIRSF018266">
    <property type="entry name" value="FecR"/>
    <property type="match status" value="1"/>
</dbReference>
<dbReference type="Proteomes" id="UP000292136">
    <property type="component" value="Unassembled WGS sequence"/>
</dbReference>
<proteinExistence type="predicted"/>
<evidence type="ECO:0000259" key="2">
    <source>
        <dbReference type="Pfam" id="PF16220"/>
    </source>
</evidence>
<dbReference type="PANTHER" id="PTHR30273">
    <property type="entry name" value="PERIPLASMIC SIGNAL SENSOR AND SIGMA FACTOR ACTIVATOR FECR-RELATED"/>
    <property type="match status" value="1"/>
</dbReference>